<evidence type="ECO:0000313" key="2">
    <source>
        <dbReference type="EMBL" id="BBG27473.1"/>
    </source>
</evidence>
<dbReference type="KEGG" id="step:IC006_2019"/>
<evidence type="ECO:0000313" key="3">
    <source>
        <dbReference type="Proteomes" id="UP000322983"/>
    </source>
</evidence>
<sequence>MQWLMDSLQMAWDDYASIFEDYSNAAVYVDRITSTVQAVKVSDIGDFYSSFSVLLQGGYLSKYKPVYIKLEKYVAFPTLRENVAVRLSRLKGWRRVSYYVEWNHVASWVIKDCFRCEAEQKAHMEIKEAGLSDDDLVRIHSSL</sequence>
<dbReference type="EMBL" id="AP018929">
    <property type="protein sequence ID" value="BBG24685.1"/>
    <property type="molecule type" value="Genomic_DNA"/>
</dbReference>
<dbReference type="AlphaFoldDB" id="A0A510E4L5"/>
<organism evidence="2 4">
    <name type="scientific">Sulfuracidifex tepidarius</name>
    <dbReference type="NCBI Taxonomy" id="1294262"/>
    <lineage>
        <taxon>Archaea</taxon>
        <taxon>Thermoproteota</taxon>
        <taxon>Thermoprotei</taxon>
        <taxon>Sulfolobales</taxon>
        <taxon>Sulfolobaceae</taxon>
        <taxon>Sulfuracidifex</taxon>
    </lineage>
</organism>
<reference evidence="4" key="1">
    <citation type="submission" date="2018-09" db="EMBL/GenBank/DDBJ databases">
        <title>Complete Genome Sequencing of Sulfolobus sp. JCM 16834.</title>
        <authorList>
            <person name="Kato S."/>
            <person name="Itoh T."/>
            <person name="Ohkuma M."/>
        </authorList>
    </citation>
    <scope>NUCLEOTIDE SEQUENCE [LARGE SCALE GENOMIC DNA]</scope>
    <source>
        <strain evidence="4">IC-007</strain>
    </source>
</reference>
<dbReference type="GeneID" id="41718361"/>
<reference evidence="2 3" key="2">
    <citation type="journal article" date="2020" name="Int. J. Syst. Evol. Microbiol.">
        <title>Sulfuracidifex tepidarius gen. nov., sp. nov. and transfer of Sulfolobus metallicus Huber and Stetter 1992 to the genus Sulfuracidifex as Sulfuracidifex metallicus comb. nov.</title>
        <authorList>
            <person name="Itoh T."/>
            <person name="Miura T."/>
            <person name="Sakai H.D."/>
            <person name="Kato S."/>
            <person name="Ohkuma M."/>
            <person name="Takashina T."/>
        </authorList>
    </citation>
    <scope>NUCLEOTIDE SEQUENCE</scope>
    <source>
        <strain evidence="1 3">IC-006</strain>
        <strain evidence="2">IC-007</strain>
    </source>
</reference>
<dbReference type="Proteomes" id="UP000322983">
    <property type="component" value="Chromosome"/>
</dbReference>
<accession>A0A510E4L5</accession>
<dbReference type="OrthoDB" id="42831at2157"/>
<evidence type="ECO:0000313" key="1">
    <source>
        <dbReference type="EMBL" id="BBG24685.1"/>
    </source>
</evidence>
<dbReference type="Proteomes" id="UP000325030">
    <property type="component" value="Chromosome"/>
</dbReference>
<gene>
    <name evidence="1" type="ORF">IC006_2019</name>
    <name evidence="2" type="ORF">IC007_2027</name>
</gene>
<dbReference type="EMBL" id="AP018930">
    <property type="protein sequence ID" value="BBG27473.1"/>
    <property type="molecule type" value="Genomic_DNA"/>
</dbReference>
<dbReference type="RefSeq" id="WP_054845962.1">
    <property type="nucleotide sequence ID" value="NZ_AP018929.1"/>
</dbReference>
<proteinExistence type="predicted"/>
<evidence type="ECO:0000313" key="4">
    <source>
        <dbReference type="Proteomes" id="UP000325030"/>
    </source>
</evidence>
<name>A0A510E4L5_9CREN</name>
<protein>
    <submittedName>
        <fullName evidence="2">Uncharacterized protein</fullName>
    </submittedName>
</protein>
<accession>A0A510DWW8</accession>
<keyword evidence="3" id="KW-1185">Reference proteome</keyword>